<dbReference type="EMBL" id="JAEVHI010000003">
    <property type="protein sequence ID" value="KAG5295550.1"/>
    <property type="molecule type" value="Genomic_DNA"/>
</dbReference>
<protein>
    <submittedName>
        <fullName evidence="1">Uncharacterized protein</fullName>
    </submittedName>
</protein>
<dbReference type="AlphaFoldDB" id="A0A8H8CZ68"/>
<evidence type="ECO:0000313" key="2">
    <source>
        <dbReference type="Proteomes" id="UP000670092"/>
    </source>
</evidence>
<accession>A0A8H8CZ68</accession>
<gene>
    <name evidence="1" type="ORF">I7I52_05848</name>
</gene>
<name>A0A8H8CZ68_AJECA</name>
<sequence>MPLDVAQAHVVAQPPFFLRAEKRGGRLCVGLIQIFKVKNKTKPGKKNIAKNRLWSKGWLAVWQGSCGVLTLTRLAVPMPMPVALPGCDIPARHHRRGARKNFC</sequence>
<comment type="caution">
    <text evidence="1">The sequence shown here is derived from an EMBL/GenBank/DDBJ whole genome shotgun (WGS) entry which is preliminary data.</text>
</comment>
<evidence type="ECO:0000313" key="1">
    <source>
        <dbReference type="EMBL" id="KAG5295550.1"/>
    </source>
</evidence>
<proteinExistence type="predicted"/>
<dbReference type="VEuPathDB" id="FungiDB:I7I52_05848"/>
<organism evidence="1 2">
    <name type="scientific">Ajellomyces capsulatus</name>
    <name type="common">Darling's disease fungus</name>
    <name type="synonym">Histoplasma capsulatum</name>
    <dbReference type="NCBI Taxonomy" id="5037"/>
    <lineage>
        <taxon>Eukaryota</taxon>
        <taxon>Fungi</taxon>
        <taxon>Dikarya</taxon>
        <taxon>Ascomycota</taxon>
        <taxon>Pezizomycotina</taxon>
        <taxon>Eurotiomycetes</taxon>
        <taxon>Eurotiomycetidae</taxon>
        <taxon>Onygenales</taxon>
        <taxon>Ajellomycetaceae</taxon>
        <taxon>Histoplasma</taxon>
    </lineage>
</organism>
<reference evidence="1 2" key="1">
    <citation type="submission" date="2021-01" db="EMBL/GenBank/DDBJ databases">
        <title>Chromosome-level genome assembly of a human fungal pathogen reveals clustering of transcriptionally co-regulated genes.</title>
        <authorList>
            <person name="Voorhies M."/>
            <person name="Cohen S."/>
            <person name="Shea T.P."/>
            <person name="Petrus S."/>
            <person name="Munoz J.F."/>
            <person name="Poplawski S."/>
            <person name="Goldman W.E."/>
            <person name="Michael T."/>
            <person name="Cuomo C.A."/>
            <person name="Sil A."/>
            <person name="Beyhan S."/>
        </authorList>
    </citation>
    <scope>NUCLEOTIDE SEQUENCE [LARGE SCALE GENOMIC DNA]</scope>
    <source>
        <strain evidence="1 2">G184AR</strain>
    </source>
</reference>
<dbReference type="Proteomes" id="UP000670092">
    <property type="component" value="Unassembled WGS sequence"/>
</dbReference>